<dbReference type="SUPFAM" id="SSF56645">
    <property type="entry name" value="Acyl-CoA dehydrogenase NM domain-like"/>
    <property type="match status" value="1"/>
</dbReference>
<feature type="domain" description="Acyl-CoA dehydrogenase/oxidase N-terminal" evidence="7">
    <location>
        <begin position="10"/>
        <end position="86"/>
    </location>
</feature>
<protein>
    <submittedName>
        <fullName evidence="8">Acyl-CoA dehydrogenase family protein</fullName>
    </submittedName>
</protein>
<evidence type="ECO:0000256" key="1">
    <source>
        <dbReference type="ARBA" id="ARBA00001974"/>
    </source>
</evidence>
<dbReference type="InterPro" id="IPR036250">
    <property type="entry name" value="AcylCo_DH-like_C"/>
</dbReference>
<evidence type="ECO:0000256" key="5">
    <source>
        <dbReference type="ARBA" id="ARBA00023002"/>
    </source>
</evidence>
<keyword evidence="4" id="KW-0274">FAD</keyword>
<dbReference type="PANTHER" id="PTHR43884:SF20">
    <property type="entry name" value="ACYL-COA DEHYDROGENASE FADE28"/>
    <property type="match status" value="1"/>
</dbReference>
<evidence type="ECO:0000313" key="9">
    <source>
        <dbReference type="Proteomes" id="UP001501020"/>
    </source>
</evidence>
<dbReference type="Gene3D" id="1.10.540.10">
    <property type="entry name" value="Acyl-CoA dehydrogenase/oxidase, N-terminal domain"/>
    <property type="match status" value="1"/>
</dbReference>
<reference evidence="9" key="1">
    <citation type="journal article" date="2019" name="Int. J. Syst. Evol. Microbiol.">
        <title>The Global Catalogue of Microorganisms (GCM) 10K type strain sequencing project: providing services to taxonomists for standard genome sequencing and annotation.</title>
        <authorList>
            <consortium name="The Broad Institute Genomics Platform"/>
            <consortium name="The Broad Institute Genome Sequencing Center for Infectious Disease"/>
            <person name="Wu L."/>
            <person name="Ma J."/>
        </authorList>
    </citation>
    <scope>NUCLEOTIDE SEQUENCE [LARGE SCALE GENOMIC DNA]</scope>
    <source>
        <strain evidence="9">JCM 13850</strain>
    </source>
</reference>
<keyword evidence="5" id="KW-0560">Oxidoreductase</keyword>
<dbReference type="Proteomes" id="UP001501020">
    <property type="component" value="Unassembled WGS sequence"/>
</dbReference>
<comment type="similarity">
    <text evidence="2">Belongs to the acyl-CoA dehydrogenase family.</text>
</comment>
<evidence type="ECO:0000259" key="6">
    <source>
        <dbReference type="Pfam" id="PF00441"/>
    </source>
</evidence>
<name>A0ABP5JQN8_9ACTN</name>
<accession>A0ABP5JQN8</accession>
<dbReference type="InterPro" id="IPR013786">
    <property type="entry name" value="AcylCoA_DH/ox_N"/>
</dbReference>
<evidence type="ECO:0000256" key="2">
    <source>
        <dbReference type="ARBA" id="ARBA00009347"/>
    </source>
</evidence>
<dbReference type="InterPro" id="IPR009075">
    <property type="entry name" value="AcylCo_DH/oxidase_C"/>
</dbReference>
<dbReference type="RefSeq" id="WP_344261240.1">
    <property type="nucleotide sequence ID" value="NZ_BAAAMR010000003.1"/>
</dbReference>
<comment type="cofactor">
    <cofactor evidence="1">
        <name>FAD</name>
        <dbReference type="ChEBI" id="CHEBI:57692"/>
    </cofactor>
</comment>
<dbReference type="PANTHER" id="PTHR43884">
    <property type="entry name" value="ACYL-COA DEHYDROGENASE"/>
    <property type="match status" value="1"/>
</dbReference>
<dbReference type="CDD" id="cd00567">
    <property type="entry name" value="ACAD"/>
    <property type="match status" value="1"/>
</dbReference>
<sequence length="359" mass="36878">MTSDLSGVHDELRAVARDLLGEADSGREVAWKRVVESGWAGLEVPEALDGADATFAEVAVVLEEMGRAAACTPYFGAAVLGVGALTLLEPGPGRDGLLRDTASGAAVPAVALPGETGAACAEPSFRLKRSPRGLLLHGSAAFVPDAVGADRLLLPALAPGGVPVLIDAGPGAAGLSVDAQPLLDATRHFGHVTADGVPVEEDSVRRFTGDPEAALRRLADRAAVALACDSLGLSEAMLDATVAYAGVREQFGRPIGSFQAVKHACADMLVQITVARRLVEAAAGALSSGDPESGLTASMAKSYACGMAVDVAGKAMQLHGGIGYTWESGIHVYLKRAALNRSLFGSPASHRRRIAARYK</sequence>
<gene>
    <name evidence="8" type="ORF">GCM10009727_06620</name>
</gene>
<evidence type="ECO:0000256" key="3">
    <source>
        <dbReference type="ARBA" id="ARBA00022630"/>
    </source>
</evidence>
<evidence type="ECO:0000259" key="7">
    <source>
        <dbReference type="Pfam" id="PF02771"/>
    </source>
</evidence>
<evidence type="ECO:0000256" key="4">
    <source>
        <dbReference type="ARBA" id="ARBA00022827"/>
    </source>
</evidence>
<keyword evidence="3" id="KW-0285">Flavoprotein</keyword>
<dbReference type="Pfam" id="PF00441">
    <property type="entry name" value="Acyl-CoA_dh_1"/>
    <property type="match status" value="1"/>
</dbReference>
<dbReference type="InterPro" id="IPR037069">
    <property type="entry name" value="AcylCoA_DH/ox_N_sf"/>
</dbReference>
<keyword evidence="9" id="KW-1185">Reference proteome</keyword>
<dbReference type="SUPFAM" id="SSF47203">
    <property type="entry name" value="Acyl-CoA dehydrogenase C-terminal domain-like"/>
    <property type="match status" value="1"/>
</dbReference>
<feature type="domain" description="Acyl-CoA dehydrogenase/oxidase C-terminal" evidence="6">
    <location>
        <begin position="221"/>
        <end position="358"/>
    </location>
</feature>
<dbReference type="Gene3D" id="1.20.140.10">
    <property type="entry name" value="Butyryl-CoA Dehydrogenase, subunit A, domain 3"/>
    <property type="match status" value="1"/>
</dbReference>
<dbReference type="InterPro" id="IPR009100">
    <property type="entry name" value="AcylCoA_DH/oxidase_NM_dom_sf"/>
</dbReference>
<dbReference type="Gene3D" id="2.40.110.10">
    <property type="entry name" value="Butyryl-CoA Dehydrogenase, subunit A, domain 2"/>
    <property type="match status" value="1"/>
</dbReference>
<comment type="caution">
    <text evidence="8">The sequence shown here is derived from an EMBL/GenBank/DDBJ whole genome shotgun (WGS) entry which is preliminary data.</text>
</comment>
<dbReference type="InterPro" id="IPR046373">
    <property type="entry name" value="Acyl-CoA_Oxase/DH_mid-dom_sf"/>
</dbReference>
<dbReference type="Pfam" id="PF02771">
    <property type="entry name" value="Acyl-CoA_dh_N"/>
    <property type="match status" value="1"/>
</dbReference>
<organism evidence="8 9">
    <name type="scientific">Actinomadura napierensis</name>
    <dbReference type="NCBI Taxonomy" id="267854"/>
    <lineage>
        <taxon>Bacteria</taxon>
        <taxon>Bacillati</taxon>
        <taxon>Actinomycetota</taxon>
        <taxon>Actinomycetes</taxon>
        <taxon>Streptosporangiales</taxon>
        <taxon>Thermomonosporaceae</taxon>
        <taxon>Actinomadura</taxon>
    </lineage>
</organism>
<proteinExistence type="inferred from homology"/>
<evidence type="ECO:0000313" key="8">
    <source>
        <dbReference type="EMBL" id="GAA2121299.1"/>
    </source>
</evidence>
<dbReference type="EMBL" id="BAAAMR010000003">
    <property type="protein sequence ID" value="GAA2121299.1"/>
    <property type="molecule type" value="Genomic_DNA"/>
</dbReference>